<dbReference type="InterPro" id="IPR053143">
    <property type="entry name" value="Arylsulfate_ST"/>
</dbReference>
<reference evidence="2" key="1">
    <citation type="journal article" date="2012" name="MBio">
        <title>Comparative genome analysis of Trichophyton rubrum and related dermatophytes reveals candidate genes involved in infection.</title>
        <authorList>
            <person name="Martinez D.A."/>
            <person name="Oliver B.G."/>
            <person name="Graeser Y."/>
            <person name="Goldberg J.M."/>
            <person name="Li W."/>
            <person name="Martinez-Rossi N.M."/>
            <person name="Monod M."/>
            <person name="Shelest E."/>
            <person name="Barton R.C."/>
            <person name="Birch E."/>
            <person name="Brakhage A.A."/>
            <person name="Chen Z."/>
            <person name="Gurr S.J."/>
            <person name="Heiman D."/>
            <person name="Heitman J."/>
            <person name="Kosti I."/>
            <person name="Rossi A."/>
            <person name="Saif S."/>
            <person name="Samalova M."/>
            <person name="Saunders C.W."/>
            <person name="Shea T."/>
            <person name="Summerbell R.C."/>
            <person name="Xu J."/>
            <person name="Young S."/>
            <person name="Zeng Q."/>
            <person name="Birren B.W."/>
            <person name="Cuomo C.A."/>
            <person name="White T.C."/>
        </authorList>
    </citation>
    <scope>NUCLEOTIDE SEQUENCE [LARGE SCALE GENOMIC DNA]</scope>
    <source>
        <strain evidence="2">ATCC MYA-4605 / CBS 113480</strain>
    </source>
</reference>
<dbReference type="Pfam" id="PF14269">
    <property type="entry name" value="Arylsulfotran_2"/>
    <property type="match status" value="1"/>
</dbReference>
<protein>
    <recommendedName>
        <fullName evidence="3">Arylsulfotransferase</fullName>
    </recommendedName>
</protein>
<sequence length="548" mass="60711">MAARVRGWLESIPVPAGYIYSSIAALPDKQQLQRNKCTGPETIVKMKLCSPTLVTLYALGIGATSAQAAPDSNSTWPVQSFNSTDIRASIVESSKTGETELGYIFLTPWNGHRSGHPSIYQDDGQLVWQGPEGTIYGFRPQKLHGNPMLVYWEGQFTGTGYGHGAINLRNSSYDLVHKITLSGEYFNTGLDQEVESHIDYHEGIVENDKGSILVAAVNITQADLQSVGGPKDGWVVDGLIYDIDIATNKVLFRWSAVEHIDQIPFKLSQRPLAGTGTSEKNPWDFFRTSSTVRYGDDYLISWDYGCSILHVARNGTVSWNLNGINGGDFKLGLNSNFCFQYGFRLNEQSEEKLSVSMHNNDNSEFSNGRNPSTGLVLDIDLQKKEVIGKRRLWNRENPVVSRDLGSFQSLPNGHALVHHGQIPLIEEYNQDDKLVMQIRYGHDLVDASYRVHRVAWTGMPSAKPSVKACRKTDKDIVVFVSWNGATDVKSWKLSEYSDDRKVNEIKNEPWGGFETMIQAQTTSKKVLVSAVGGPGNGVQSDPIAIGEC</sequence>
<dbReference type="STRING" id="554155.C5FH31"/>
<dbReference type="RefSeq" id="XP_002848546.1">
    <property type="nucleotide sequence ID" value="XM_002848500.1"/>
</dbReference>
<dbReference type="PANTHER" id="PTHR35340">
    <property type="entry name" value="PQQ ENZYME REPEAT PROTEIN-RELATED"/>
    <property type="match status" value="1"/>
</dbReference>
<dbReference type="HOGENOM" id="CLU_018249_2_1_1"/>
<dbReference type="eggNOG" id="ENOG502SHE7">
    <property type="taxonomic scope" value="Eukaryota"/>
</dbReference>
<dbReference type="VEuPathDB" id="FungiDB:MCYG_01480"/>
<accession>C5FH31</accession>
<dbReference type="PANTHER" id="PTHR35340:SF6">
    <property type="entry name" value="ASST-DOMAIN-CONTAINING PROTEIN"/>
    <property type="match status" value="1"/>
</dbReference>
<dbReference type="OMA" id="WNGATEH"/>
<name>C5FH31_ARTOC</name>
<gene>
    <name evidence="1" type="ORF">MCYG_01480</name>
</gene>
<proteinExistence type="predicted"/>
<dbReference type="Proteomes" id="UP000002035">
    <property type="component" value="Unassembled WGS sequence"/>
</dbReference>
<evidence type="ECO:0000313" key="2">
    <source>
        <dbReference type="Proteomes" id="UP000002035"/>
    </source>
</evidence>
<evidence type="ECO:0008006" key="3">
    <source>
        <dbReference type="Google" id="ProtNLM"/>
    </source>
</evidence>
<dbReference type="GeneID" id="9230684"/>
<evidence type="ECO:0000313" key="1">
    <source>
        <dbReference type="EMBL" id="EEQ28661.1"/>
    </source>
</evidence>
<keyword evidence="2" id="KW-1185">Reference proteome</keyword>
<dbReference type="EMBL" id="DS995702">
    <property type="protein sequence ID" value="EEQ28661.1"/>
    <property type="molecule type" value="Genomic_DNA"/>
</dbReference>
<organism evidence="1 2">
    <name type="scientific">Arthroderma otae (strain ATCC MYA-4605 / CBS 113480)</name>
    <name type="common">Microsporum canis</name>
    <dbReference type="NCBI Taxonomy" id="554155"/>
    <lineage>
        <taxon>Eukaryota</taxon>
        <taxon>Fungi</taxon>
        <taxon>Dikarya</taxon>
        <taxon>Ascomycota</taxon>
        <taxon>Pezizomycotina</taxon>
        <taxon>Eurotiomycetes</taxon>
        <taxon>Eurotiomycetidae</taxon>
        <taxon>Onygenales</taxon>
        <taxon>Arthrodermataceae</taxon>
        <taxon>Microsporum</taxon>
    </lineage>
</organism>
<dbReference type="InterPro" id="IPR039535">
    <property type="entry name" value="ASST-like"/>
</dbReference>
<dbReference type="OrthoDB" id="5427350at2759"/>
<dbReference type="AlphaFoldDB" id="C5FH31"/>